<comment type="caution">
    <text evidence="2">The sequence shown here is derived from an EMBL/GenBank/DDBJ whole genome shotgun (WGS) entry which is preliminary data.</text>
</comment>
<dbReference type="Proteomes" id="UP000708347">
    <property type="component" value="Unassembled WGS sequence"/>
</dbReference>
<evidence type="ECO:0000313" key="3">
    <source>
        <dbReference type="Proteomes" id="UP000708347"/>
    </source>
</evidence>
<protein>
    <recommendedName>
        <fullName evidence="4">HNH endonuclease</fullName>
    </recommendedName>
</protein>
<dbReference type="EMBL" id="VBSB01000003">
    <property type="protein sequence ID" value="NTY58673.1"/>
    <property type="molecule type" value="Genomic_DNA"/>
</dbReference>
<evidence type="ECO:0000256" key="1">
    <source>
        <dbReference type="SAM" id="MobiDB-lite"/>
    </source>
</evidence>
<dbReference type="RefSeq" id="WP_174396627.1">
    <property type="nucleotide sequence ID" value="NZ_VBSB01000003.1"/>
</dbReference>
<name>A0ABX2JLV4_9MYCO</name>
<proteinExistence type="predicted"/>
<reference evidence="2 3" key="1">
    <citation type="submission" date="2019-05" db="EMBL/GenBank/DDBJ databases">
        <title>Mycolicibacterium sphagni ENV482 genome assembly.</title>
        <authorList>
            <person name="Chen W."/>
            <person name="Faulkner N.W."/>
            <person name="Hyman M.R."/>
        </authorList>
    </citation>
    <scope>NUCLEOTIDE SEQUENCE [LARGE SCALE GENOMIC DNA]</scope>
    <source>
        <strain evidence="2 3">ENV482</strain>
    </source>
</reference>
<feature type="region of interest" description="Disordered" evidence="1">
    <location>
        <begin position="90"/>
        <end position="113"/>
    </location>
</feature>
<evidence type="ECO:0000313" key="2">
    <source>
        <dbReference type="EMBL" id="NTY58673.1"/>
    </source>
</evidence>
<feature type="compositionally biased region" description="Basic and acidic residues" evidence="1">
    <location>
        <begin position="100"/>
        <end position="113"/>
    </location>
</feature>
<gene>
    <name evidence="2" type="ORF">FEG63_03785</name>
</gene>
<evidence type="ECO:0008006" key="4">
    <source>
        <dbReference type="Google" id="ProtNLM"/>
    </source>
</evidence>
<keyword evidence="3" id="KW-1185">Reference proteome</keyword>
<organism evidence="2 3">
    <name type="scientific">Mycolicibacterium sphagni</name>
    <dbReference type="NCBI Taxonomy" id="1786"/>
    <lineage>
        <taxon>Bacteria</taxon>
        <taxon>Bacillati</taxon>
        <taxon>Actinomycetota</taxon>
        <taxon>Actinomycetes</taxon>
        <taxon>Mycobacteriales</taxon>
        <taxon>Mycobacteriaceae</taxon>
        <taxon>Mycolicibacterium</taxon>
    </lineage>
</organism>
<accession>A0ABX2JLV4</accession>
<sequence>MTVSEDDVELDLDRLVPLGALVAEGLGTSVDQLADRIGDSVFLDDVGLRCVTRETARSLFAERAAAVAEARAREAARRAEAAANDPVKQIRARVQAKQRQQGDTRYDDIVRGF</sequence>